<organism evidence="7">
    <name type="scientific">bioreactor metagenome</name>
    <dbReference type="NCBI Taxonomy" id="1076179"/>
    <lineage>
        <taxon>unclassified sequences</taxon>
        <taxon>metagenomes</taxon>
        <taxon>ecological metagenomes</taxon>
    </lineage>
</organism>
<evidence type="ECO:0000256" key="3">
    <source>
        <dbReference type="ARBA" id="ARBA00022563"/>
    </source>
</evidence>
<dbReference type="InterPro" id="IPR012259">
    <property type="entry name" value="DHFR"/>
</dbReference>
<sequence length="96" mass="11028">MNEIEGIEIFRSIDQALGSCSSNEEVFIIGGGEIYKQSISLVQRIFLTIVDVNIPDADTFFPELDMSQWREVFREDHSRGVSFEHPFSFIVLDRVN</sequence>
<keyword evidence="4" id="KW-0521">NADP</keyword>
<name>A0A645A1C5_9ZZZZ</name>
<evidence type="ECO:0000259" key="6">
    <source>
        <dbReference type="PROSITE" id="PS51330"/>
    </source>
</evidence>
<dbReference type="GO" id="GO:0046655">
    <property type="term" value="P:folic acid metabolic process"/>
    <property type="evidence" value="ECO:0007669"/>
    <property type="project" value="TreeGrafter"/>
</dbReference>
<dbReference type="GO" id="GO:0006730">
    <property type="term" value="P:one-carbon metabolic process"/>
    <property type="evidence" value="ECO:0007669"/>
    <property type="project" value="UniProtKB-KW"/>
</dbReference>
<dbReference type="EC" id="1.5.1.3" evidence="2"/>
<comment type="pathway">
    <text evidence="1">Cofactor biosynthesis; tetrahydrofolate biosynthesis; 5,6,7,8-tetrahydrofolate from 7,8-dihydrofolate: step 1/1.</text>
</comment>
<evidence type="ECO:0000256" key="1">
    <source>
        <dbReference type="ARBA" id="ARBA00004903"/>
    </source>
</evidence>
<dbReference type="AlphaFoldDB" id="A0A645A1C5"/>
<dbReference type="EMBL" id="VSSQ01011505">
    <property type="protein sequence ID" value="MPM47000.1"/>
    <property type="molecule type" value="Genomic_DNA"/>
</dbReference>
<dbReference type="PROSITE" id="PS51330">
    <property type="entry name" value="DHFR_2"/>
    <property type="match status" value="1"/>
</dbReference>
<dbReference type="SUPFAM" id="SSF53597">
    <property type="entry name" value="Dihydrofolate reductase-like"/>
    <property type="match status" value="1"/>
</dbReference>
<keyword evidence="3" id="KW-0554">One-carbon metabolism</keyword>
<protein>
    <recommendedName>
        <fullName evidence="2">dihydrofolate reductase</fullName>
        <ecNumber evidence="2">1.5.1.3</ecNumber>
    </recommendedName>
</protein>
<dbReference type="Pfam" id="PF00186">
    <property type="entry name" value="DHFR_1"/>
    <property type="match status" value="1"/>
</dbReference>
<dbReference type="CDD" id="cd00209">
    <property type="entry name" value="DHFR"/>
    <property type="match status" value="1"/>
</dbReference>
<gene>
    <name evidence="7" type="primary">folA_2</name>
    <name evidence="7" type="ORF">SDC9_93708</name>
</gene>
<keyword evidence="5 7" id="KW-0560">Oxidoreductase</keyword>
<evidence type="ECO:0000256" key="4">
    <source>
        <dbReference type="ARBA" id="ARBA00022857"/>
    </source>
</evidence>
<dbReference type="GO" id="GO:0050661">
    <property type="term" value="F:NADP binding"/>
    <property type="evidence" value="ECO:0007669"/>
    <property type="project" value="InterPro"/>
</dbReference>
<dbReference type="GO" id="GO:0046452">
    <property type="term" value="P:dihydrofolate metabolic process"/>
    <property type="evidence" value="ECO:0007669"/>
    <property type="project" value="TreeGrafter"/>
</dbReference>
<dbReference type="Gene3D" id="3.40.430.10">
    <property type="entry name" value="Dihydrofolate Reductase, subunit A"/>
    <property type="match status" value="1"/>
</dbReference>
<dbReference type="PANTHER" id="PTHR48069">
    <property type="entry name" value="DIHYDROFOLATE REDUCTASE"/>
    <property type="match status" value="1"/>
</dbReference>
<dbReference type="InterPro" id="IPR001796">
    <property type="entry name" value="DHFR_dom"/>
</dbReference>
<evidence type="ECO:0000256" key="5">
    <source>
        <dbReference type="ARBA" id="ARBA00023002"/>
    </source>
</evidence>
<reference evidence="7" key="1">
    <citation type="submission" date="2019-08" db="EMBL/GenBank/DDBJ databases">
        <authorList>
            <person name="Kucharzyk K."/>
            <person name="Murdoch R.W."/>
            <person name="Higgins S."/>
            <person name="Loffler F."/>
        </authorList>
    </citation>
    <scope>NUCLEOTIDE SEQUENCE</scope>
</reference>
<proteinExistence type="predicted"/>
<dbReference type="InterPro" id="IPR024072">
    <property type="entry name" value="DHFR-like_dom_sf"/>
</dbReference>
<evidence type="ECO:0000256" key="2">
    <source>
        <dbReference type="ARBA" id="ARBA00012856"/>
    </source>
</evidence>
<comment type="caution">
    <text evidence="7">The sequence shown here is derived from an EMBL/GenBank/DDBJ whole genome shotgun (WGS) entry which is preliminary data.</text>
</comment>
<accession>A0A645A1C5</accession>
<dbReference type="PANTHER" id="PTHR48069:SF3">
    <property type="entry name" value="DIHYDROFOLATE REDUCTASE"/>
    <property type="match status" value="1"/>
</dbReference>
<dbReference type="GO" id="GO:0004146">
    <property type="term" value="F:dihydrofolate reductase activity"/>
    <property type="evidence" value="ECO:0007669"/>
    <property type="project" value="UniProtKB-EC"/>
</dbReference>
<dbReference type="GO" id="GO:0046654">
    <property type="term" value="P:tetrahydrofolate biosynthetic process"/>
    <property type="evidence" value="ECO:0007669"/>
    <property type="project" value="InterPro"/>
</dbReference>
<evidence type="ECO:0000313" key="7">
    <source>
        <dbReference type="EMBL" id="MPM47000.1"/>
    </source>
</evidence>
<feature type="domain" description="DHFR" evidence="6">
    <location>
        <begin position="1"/>
        <end position="94"/>
    </location>
</feature>